<accession>A0A1H9E1K6</accession>
<dbReference type="STRING" id="89093.SAMN04488558_10667"/>
<dbReference type="EMBL" id="FOEN01000006">
    <property type="protein sequence ID" value="SEQ19447.1"/>
    <property type="molecule type" value="Genomic_DNA"/>
</dbReference>
<dbReference type="Proteomes" id="UP000198833">
    <property type="component" value="Unassembled WGS sequence"/>
</dbReference>
<keyword evidence="1" id="KW-0812">Transmembrane</keyword>
<name>A0A1H9E1K6_9LACT</name>
<keyword evidence="1" id="KW-0472">Membrane</keyword>
<feature type="transmembrane region" description="Helical" evidence="1">
    <location>
        <begin position="6"/>
        <end position="24"/>
    </location>
</feature>
<dbReference type="OrthoDB" id="9797976at2"/>
<feature type="transmembrane region" description="Helical" evidence="1">
    <location>
        <begin position="210"/>
        <end position="227"/>
    </location>
</feature>
<evidence type="ECO:0008006" key="4">
    <source>
        <dbReference type="Google" id="ProtNLM"/>
    </source>
</evidence>
<proteinExistence type="predicted"/>
<organism evidence="2 3">
    <name type="scientific">Ignavigranum ruoffiae</name>
    <dbReference type="NCBI Taxonomy" id="89093"/>
    <lineage>
        <taxon>Bacteria</taxon>
        <taxon>Bacillati</taxon>
        <taxon>Bacillota</taxon>
        <taxon>Bacilli</taxon>
        <taxon>Lactobacillales</taxon>
        <taxon>Aerococcaceae</taxon>
        <taxon>Ignavigranum</taxon>
    </lineage>
</organism>
<dbReference type="Pfam" id="PF04474">
    <property type="entry name" value="DUF554"/>
    <property type="match status" value="1"/>
</dbReference>
<evidence type="ECO:0000313" key="2">
    <source>
        <dbReference type="EMBL" id="SEQ19447.1"/>
    </source>
</evidence>
<dbReference type="InterPro" id="IPR007563">
    <property type="entry name" value="DUF554"/>
</dbReference>
<feature type="transmembrane region" description="Helical" evidence="1">
    <location>
        <begin position="31"/>
        <end position="49"/>
    </location>
</feature>
<dbReference type="PANTHER" id="PTHR36111:SF2">
    <property type="entry name" value="INNER MEMBRANE PROTEIN"/>
    <property type="match status" value="1"/>
</dbReference>
<reference evidence="2 3" key="1">
    <citation type="submission" date="2016-10" db="EMBL/GenBank/DDBJ databases">
        <authorList>
            <person name="de Groot N.N."/>
        </authorList>
    </citation>
    <scope>NUCLEOTIDE SEQUENCE [LARGE SCALE GENOMIC DNA]</scope>
    <source>
        <strain evidence="2 3">DSM 15695</strain>
    </source>
</reference>
<protein>
    <recommendedName>
        <fullName evidence="4">DUF554 domain-containing protein</fullName>
    </recommendedName>
</protein>
<feature type="transmembrane region" description="Helical" evidence="1">
    <location>
        <begin position="55"/>
        <end position="78"/>
    </location>
</feature>
<feature type="transmembrane region" description="Helical" evidence="1">
    <location>
        <begin position="99"/>
        <end position="118"/>
    </location>
</feature>
<evidence type="ECO:0000313" key="3">
    <source>
        <dbReference type="Proteomes" id="UP000198833"/>
    </source>
</evidence>
<gene>
    <name evidence="2" type="ORF">SAMN04488558_10667</name>
</gene>
<keyword evidence="1" id="KW-1133">Transmembrane helix</keyword>
<dbReference type="RefSeq" id="WP_092571884.1">
    <property type="nucleotide sequence ID" value="NZ_FOEN01000006.1"/>
</dbReference>
<evidence type="ECO:0000256" key="1">
    <source>
        <dbReference type="SAM" id="Phobius"/>
    </source>
</evidence>
<sequence length="228" mass="23965">MGAVINAIVVTVSGLIGLLLKKGIPYNLHQRLMEAIGLAIMAMGIAGIMQGKNTLVMILSMILGVFIGELLDIDARVIQFANSLGARLVRRNSASQIDWVQGFISGTMLTCVGSMSIIGALESGLLGNNTTLYTKSIIDAITSILLASSLGPGVVLSAFSVLILEGGLILGASFLSPLLPQPVISEVVCMGSILLVALGLNILEITKFKVLNFTPAIFMPILLMLWLG</sequence>
<feature type="transmembrane region" description="Helical" evidence="1">
    <location>
        <begin position="182"/>
        <end position="203"/>
    </location>
</feature>
<keyword evidence="3" id="KW-1185">Reference proteome</keyword>
<dbReference type="AlphaFoldDB" id="A0A1H9E1K6"/>
<dbReference type="PANTHER" id="PTHR36111">
    <property type="entry name" value="INNER MEMBRANE PROTEIN-RELATED"/>
    <property type="match status" value="1"/>
</dbReference>